<proteinExistence type="predicted"/>
<protein>
    <recommendedName>
        <fullName evidence="4">PRC-barrel domain protein</fullName>
    </recommendedName>
</protein>
<evidence type="ECO:0008006" key="4">
    <source>
        <dbReference type="Google" id="ProtNLM"/>
    </source>
</evidence>
<dbReference type="AlphaFoldDB" id="A0A397PEF7"/>
<feature type="signal peptide" evidence="1">
    <location>
        <begin position="1"/>
        <end position="21"/>
    </location>
</feature>
<dbReference type="RefSeq" id="WP_147373659.1">
    <property type="nucleotide sequence ID" value="NZ_QXDC01000002.1"/>
</dbReference>
<dbReference type="EMBL" id="QXDC01000002">
    <property type="protein sequence ID" value="RIA46803.1"/>
    <property type="molecule type" value="Genomic_DNA"/>
</dbReference>
<evidence type="ECO:0000313" key="2">
    <source>
        <dbReference type="EMBL" id="RIA46803.1"/>
    </source>
</evidence>
<feature type="chain" id="PRO_5017227514" description="PRC-barrel domain protein" evidence="1">
    <location>
        <begin position="22"/>
        <end position="198"/>
    </location>
</feature>
<keyword evidence="3" id="KW-1185">Reference proteome</keyword>
<dbReference type="Proteomes" id="UP000266568">
    <property type="component" value="Unassembled WGS sequence"/>
</dbReference>
<accession>A0A397PEF7</accession>
<evidence type="ECO:0000256" key="1">
    <source>
        <dbReference type="SAM" id="SignalP"/>
    </source>
</evidence>
<sequence length="198" mass="18930">MKFSAALIIGASLLAVSPAAAQNAPGRTAIAAQVAEPVAGATIFDPQGAAIGTIETVTADAVVVNTGTNKVALPPAAIGSNEKGLVASTTKADLDAAAANAQAEAQAQLQALLTAGTAVNSSDGQPVGTIKAADPQYVTVTTSQGVDVKLPANAFSMGQSGGLMIAMTAANFNAAVAGSSAPAADAPDASAATGGATE</sequence>
<reference evidence="2 3" key="1">
    <citation type="submission" date="2018-08" db="EMBL/GenBank/DDBJ databases">
        <title>Genomic Encyclopedia of Type Strains, Phase IV (KMG-IV): sequencing the most valuable type-strain genomes for metagenomic binning, comparative biology and taxonomic classification.</title>
        <authorList>
            <person name="Goeker M."/>
        </authorList>
    </citation>
    <scope>NUCLEOTIDE SEQUENCE [LARGE SCALE GENOMIC DNA]</scope>
    <source>
        <strain evidence="2 3">DSM 25527</strain>
    </source>
</reference>
<dbReference type="OrthoDB" id="7508530at2"/>
<evidence type="ECO:0000313" key="3">
    <source>
        <dbReference type="Proteomes" id="UP000266568"/>
    </source>
</evidence>
<organism evidence="2 3">
    <name type="scientific">Hephaestia caeni</name>
    <dbReference type="NCBI Taxonomy" id="645617"/>
    <lineage>
        <taxon>Bacteria</taxon>
        <taxon>Pseudomonadati</taxon>
        <taxon>Pseudomonadota</taxon>
        <taxon>Alphaproteobacteria</taxon>
        <taxon>Sphingomonadales</taxon>
        <taxon>Sphingomonadaceae</taxon>
        <taxon>Hephaestia</taxon>
    </lineage>
</organism>
<name>A0A397PEF7_9SPHN</name>
<comment type="caution">
    <text evidence="2">The sequence shown here is derived from an EMBL/GenBank/DDBJ whole genome shotgun (WGS) entry which is preliminary data.</text>
</comment>
<gene>
    <name evidence="2" type="ORF">DFR49_1363</name>
</gene>
<keyword evidence="1" id="KW-0732">Signal</keyword>